<dbReference type="EMBL" id="CP119391">
    <property type="protein sequence ID" value="WNK20106.1"/>
    <property type="molecule type" value="Genomic_DNA"/>
</dbReference>
<feature type="signal peptide" evidence="2">
    <location>
        <begin position="1"/>
        <end position="21"/>
    </location>
</feature>
<feature type="compositionally biased region" description="Polar residues" evidence="1">
    <location>
        <begin position="28"/>
        <end position="44"/>
    </location>
</feature>
<feature type="chain" id="PRO_5046330895" description="Exopolysaccharide production protein YjbE" evidence="2">
    <location>
        <begin position="22"/>
        <end position="91"/>
    </location>
</feature>
<accession>A0ABY9Z0A8</accession>
<evidence type="ECO:0000256" key="2">
    <source>
        <dbReference type="SAM" id="SignalP"/>
    </source>
</evidence>
<evidence type="ECO:0000313" key="4">
    <source>
        <dbReference type="Proteomes" id="UP001301869"/>
    </source>
</evidence>
<evidence type="ECO:0008006" key="5">
    <source>
        <dbReference type="Google" id="ProtNLM"/>
    </source>
</evidence>
<evidence type="ECO:0000256" key="1">
    <source>
        <dbReference type="SAM" id="MobiDB-lite"/>
    </source>
</evidence>
<dbReference type="RefSeq" id="WP_311883663.1">
    <property type="nucleotide sequence ID" value="NZ_CP119391.1"/>
</dbReference>
<dbReference type="Proteomes" id="UP001301869">
    <property type="component" value="Chromosome"/>
</dbReference>
<protein>
    <recommendedName>
        <fullName evidence="5">Exopolysaccharide production protein YjbE</fullName>
    </recommendedName>
</protein>
<organism evidence="3 4">
    <name type="scientific">Halomonas piscis</name>
    <dbReference type="NCBI Taxonomy" id="3031727"/>
    <lineage>
        <taxon>Bacteria</taxon>
        <taxon>Pseudomonadati</taxon>
        <taxon>Pseudomonadota</taxon>
        <taxon>Gammaproteobacteria</taxon>
        <taxon>Oceanospirillales</taxon>
        <taxon>Halomonadaceae</taxon>
        <taxon>Halomonas</taxon>
    </lineage>
</organism>
<proteinExistence type="predicted"/>
<keyword evidence="4" id="KW-1185">Reference proteome</keyword>
<name>A0ABY9Z0A8_9GAMM</name>
<feature type="region of interest" description="Disordered" evidence="1">
    <location>
        <begin position="26"/>
        <end position="46"/>
    </location>
</feature>
<reference evidence="3 4" key="1">
    <citation type="submission" date="2023-03" db="EMBL/GenBank/DDBJ databases">
        <title>Halomonas sp. nov., isolated from Korean tranditional fermented seafood 'Jeotgal'.</title>
        <authorList>
            <person name="Kim B."/>
            <person name="Shin N.-R."/>
        </authorList>
    </citation>
    <scope>NUCLEOTIDE SEQUENCE [LARGE SCALE GENOMIC DNA]</scope>
    <source>
        <strain evidence="3 4">SG2L-4</strain>
    </source>
</reference>
<evidence type="ECO:0000313" key="3">
    <source>
        <dbReference type="EMBL" id="WNK20106.1"/>
    </source>
</evidence>
<gene>
    <name evidence="3" type="ORF">P1P91_15050</name>
</gene>
<keyword evidence="2" id="KW-0732">Signal</keyword>
<sequence>MKKTMALLATAGMLTAPVAMALDGNMPASATQAPQTQNSEQDLPNSGGYSGFANAMGVSTTVLTAGIGTALAVAIAVAADSSSSSGSTGTR</sequence>